<sequence length="355" mass="42107">MIYKLLYPDSYDITPSNLEKYHKKLSLIKSKIDKYQNEWDKIKRIINDYEYIYISHNRNKNISKIIPISRSFFKLTEMINDHRLITNENNKCFCIAEAPGGFIQSLLKLNNISDIYGITLISENKEIPHWNTNILKEKKVKILKGKNNNGDICNITNVLSIINELGHESMDFITGDGGFDYSSDYNKQEYNSIPLIYSEIFLSLNLQKKGGSFICKIFDIFNKTTIQLIYILTKCYHNIYFHKPSISRISNSEKYIICIGYKGYNKEIINDLMRSFSNPYNLDIKIDSNFEYEICKFNEYYIDNQINQINKGIHLIEKKIFSKPNHYQIKKAIEWCNKYKIPINKDCFYYKKYYN</sequence>
<dbReference type="GO" id="GO:0005634">
    <property type="term" value="C:nucleus"/>
    <property type="evidence" value="ECO:0007669"/>
    <property type="project" value="UniProtKB-ARBA"/>
</dbReference>
<dbReference type="GO" id="GO:0004483">
    <property type="term" value="F:methyltransferase cap1 activity"/>
    <property type="evidence" value="ECO:0007669"/>
    <property type="project" value="TreeGrafter"/>
</dbReference>
<dbReference type="GO" id="GO:0032259">
    <property type="term" value="P:methylation"/>
    <property type="evidence" value="ECO:0007669"/>
    <property type="project" value="InterPro"/>
</dbReference>
<dbReference type="GO" id="GO:0005737">
    <property type="term" value="C:cytoplasm"/>
    <property type="evidence" value="ECO:0007669"/>
    <property type="project" value="TreeGrafter"/>
</dbReference>
<dbReference type="Gene3D" id="3.40.50.12760">
    <property type="match status" value="1"/>
</dbReference>
<feature type="domain" description="Ribosomal RNA methyltransferase FtsJ" evidence="1">
    <location>
        <begin position="69"/>
        <end position="261"/>
    </location>
</feature>
<dbReference type="InterPro" id="IPR050851">
    <property type="entry name" value="mRNA_Cap_2O-Ribose_MeTrfase"/>
</dbReference>
<evidence type="ECO:0000259" key="1">
    <source>
        <dbReference type="Pfam" id="PF01728"/>
    </source>
</evidence>
<proteinExistence type="predicted"/>
<dbReference type="PANTHER" id="PTHR16121">
    <property type="entry name" value="CAP-SPECIFIC MRNA (NUCLEOSIDE-2'-O-)-METHYLTRANSFERASE 1-RELATED"/>
    <property type="match status" value="1"/>
</dbReference>
<dbReference type="InterPro" id="IPR002877">
    <property type="entry name" value="RNA_MeTrfase_FtsJ_dom"/>
</dbReference>
<dbReference type="AlphaFoldDB" id="A0A6C0BS70"/>
<dbReference type="EMBL" id="MN739246">
    <property type="protein sequence ID" value="QHS95275.1"/>
    <property type="molecule type" value="Genomic_DNA"/>
</dbReference>
<dbReference type="Pfam" id="PF01728">
    <property type="entry name" value="FtsJ"/>
    <property type="match status" value="1"/>
</dbReference>
<dbReference type="SUPFAM" id="SSF53335">
    <property type="entry name" value="S-adenosyl-L-methionine-dependent methyltransferases"/>
    <property type="match status" value="1"/>
</dbReference>
<name>A0A6C0BS70_9ZZZZ</name>
<protein>
    <recommendedName>
        <fullName evidence="1">Ribosomal RNA methyltransferase FtsJ domain-containing protein</fullName>
    </recommendedName>
</protein>
<dbReference type="PANTHER" id="PTHR16121:SF0">
    <property type="entry name" value="CAP-SPECIFIC MRNA (NUCLEOSIDE-2'-O-)-METHYLTRANSFERASE 1"/>
    <property type="match status" value="1"/>
</dbReference>
<evidence type="ECO:0000313" key="2">
    <source>
        <dbReference type="EMBL" id="QHS95275.1"/>
    </source>
</evidence>
<accession>A0A6C0BS70</accession>
<dbReference type="InterPro" id="IPR029063">
    <property type="entry name" value="SAM-dependent_MTases_sf"/>
</dbReference>
<reference evidence="2" key="1">
    <citation type="journal article" date="2020" name="Nature">
        <title>Giant virus diversity and host interactions through global metagenomics.</title>
        <authorList>
            <person name="Schulz F."/>
            <person name="Roux S."/>
            <person name="Paez-Espino D."/>
            <person name="Jungbluth S."/>
            <person name="Walsh D.A."/>
            <person name="Denef V.J."/>
            <person name="McMahon K.D."/>
            <person name="Konstantinidis K.T."/>
            <person name="Eloe-Fadrosh E.A."/>
            <person name="Kyrpides N.C."/>
            <person name="Woyke T."/>
        </authorList>
    </citation>
    <scope>NUCLEOTIDE SEQUENCE</scope>
    <source>
        <strain evidence="2">GVMAG-M-3300018428-35</strain>
    </source>
</reference>
<organism evidence="2">
    <name type="scientific">viral metagenome</name>
    <dbReference type="NCBI Taxonomy" id="1070528"/>
    <lineage>
        <taxon>unclassified sequences</taxon>
        <taxon>metagenomes</taxon>
        <taxon>organismal metagenomes</taxon>
    </lineage>
</organism>
<dbReference type="GO" id="GO:0006370">
    <property type="term" value="P:7-methylguanosine mRNA capping"/>
    <property type="evidence" value="ECO:0007669"/>
    <property type="project" value="TreeGrafter"/>
</dbReference>